<comment type="caution">
    <text evidence="1">The sequence shown here is derived from an EMBL/GenBank/DDBJ whole genome shotgun (WGS) entry which is preliminary data.</text>
</comment>
<name>A0A0R1JPA2_9LACO</name>
<evidence type="ECO:0000313" key="1">
    <source>
        <dbReference type="EMBL" id="KRK69985.1"/>
    </source>
</evidence>
<dbReference type="InterPro" id="IPR016024">
    <property type="entry name" value="ARM-type_fold"/>
</dbReference>
<sequence>MAAFQLVGNADIAPQMAAYMKNQFPFVGVQSVARRQQSRPLVQASRQVPVATVLDWIAALAHRREREYTYVAYDLASATVRRFTLADLQTLLPLLLHEPWWDSVDGWRKVYGDYLARQPEALPTVYGWFYAQPSLWQRRVAITLQLMAKARTDQGLLLQAILYDRTNPEFFLQKAIGWALRQYSKTNADWVRDCLNTYAFNALARREASKFL</sequence>
<gene>
    <name evidence="1" type="ORF">FD02_GL000678</name>
</gene>
<evidence type="ECO:0000313" key="2">
    <source>
        <dbReference type="Proteomes" id="UP000051804"/>
    </source>
</evidence>
<protein>
    <submittedName>
        <fullName evidence="1">DNA alkylation repair enzyme</fullName>
    </submittedName>
</protein>
<keyword evidence="2" id="KW-1185">Reference proteome</keyword>
<dbReference type="STRING" id="1291734.FD02_GL000678"/>
<dbReference type="SUPFAM" id="SSF48371">
    <property type="entry name" value="ARM repeat"/>
    <property type="match status" value="1"/>
</dbReference>
<dbReference type="PATRIC" id="fig|1291734.4.peg.707"/>
<dbReference type="InterPro" id="IPR014825">
    <property type="entry name" value="DNA_alkylation"/>
</dbReference>
<reference evidence="1 2" key="1">
    <citation type="journal article" date="2015" name="Genome Announc.">
        <title>Expanding the biotechnology potential of lactobacilli through comparative genomics of 213 strains and associated genera.</title>
        <authorList>
            <person name="Sun Z."/>
            <person name="Harris H.M."/>
            <person name="McCann A."/>
            <person name="Guo C."/>
            <person name="Argimon S."/>
            <person name="Zhang W."/>
            <person name="Yang X."/>
            <person name="Jeffery I.B."/>
            <person name="Cooney J.C."/>
            <person name="Kagawa T.F."/>
            <person name="Liu W."/>
            <person name="Song Y."/>
            <person name="Salvetti E."/>
            <person name="Wrobel A."/>
            <person name="Rasinkangas P."/>
            <person name="Parkhill J."/>
            <person name="Rea M.C."/>
            <person name="O'Sullivan O."/>
            <person name="Ritari J."/>
            <person name="Douillard F.P."/>
            <person name="Paul Ross R."/>
            <person name="Yang R."/>
            <person name="Briner A.E."/>
            <person name="Felis G.E."/>
            <person name="de Vos W.M."/>
            <person name="Barrangou R."/>
            <person name="Klaenhammer T.R."/>
            <person name="Caufield P.W."/>
            <person name="Cui Y."/>
            <person name="Zhang H."/>
            <person name="O'Toole P.W."/>
        </authorList>
    </citation>
    <scope>NUCLEOTIDE SEQUENCE [LARGE SCALE GENOMIC DNA]</scope>
    <source>
        <strain evidence="1 2">JCM 17158</strain>
    </source>
</reference>
<dbReference type="PANTHER" id="PTHR34070:SF1">
    <property type="entry name" value="DNA ALKYLATION REPAIR PROTEIN"/>
    <property type="match status" value="1"/>
</dbReference>
<dbReference type="Gene3D" id="1.20.1660.10">
    <property type="entry name" value="Hypothetical protein (EF3068)"/>
    <property type="match status" value="1"/>
</dbReference>
<proteinExistence type="predicted"/>
<accession>A0A0R1JPA2</accession>
<organism evidence="1 2">
    <name type="scientific">Lacticaseibacillus nasuensis JCM 17158</name>
    <dbReference type="NCBI Taxonomy" id="1291734"/>
    <lineage>
        <taxon>Bacteria</taxon>
        <taxon>Bacillati</taxon>
        <taxon>Bacillota</taxon>
        <taxon>Bacilli</taxon>
        <taxon>Lactobacillales</taxon>
        <taxon>Lactobacillaceae</taxon>
        <taxon>Lacticaseibacillus</taxon>
    </lineage>
</organism>
<dbReference type="EMBL" id="AZDJ01000035">
    <property type="protein sequence ID" value="KRK69985.1"/>
    <property type="molecule type" value="Genomic_DNA"/>
</dbReference>
<dbReference type="Gene3D" id="1.25.40.290">
    <property type="entry name" value="ARM repeat domains"/>
    <property type="match status" value="1"/>
</dbReference>
<dbReference type="Pfam" id="PF08713">
    <property type="entry name" value="DNA_alkylation"/>
    <property type="match status" value="1"/>
</dbReference>
<dbReference type="PANTHER" id="PTHR34070">
    <property type="entry name" value="ARMADILLO-TYPE FOLD"/>
    <property type="match status" value="1"/>
</dbReference>
<dbReference type="AlphaFoldDB" id="A0A0R1JPA2"/>
<dbReference type="Proteomes" id="UP000051804">
    <property type="component" value="Unassembled WGS sequence"/>
</dbReference>